<dbReference type="AlphaFoldDB" id="A0A4R4JI93"/>
<dbReference type="NCBIfam" id="TIGR03344">
    <property type="entry name" value="VI_effect_Hcp1"/>
    <property type="match status" value="1"/>
</dbReference>
<dbReference type="RefSeq" id="WP_132355076.1">
    <property type="nucleotide sequence ID" value="NZ_CAWOJO010000025.1"/>
</dbReference>
<dbReference type="EMBL" id="PUJY01000025">
    <property type="protein sequence ID" value="TDB53586.1"/>
    <property type="molecule type" value="Genomic_DNA"/>
</dbReference>
<dbReference type="PANTHER" id="PTHR34319">
    <property type="entry name" value="MAJOR EXPORTED PROTEIN"/>
    <property type="match status" value="1"/>
</dbReference>
<reference evidence="1 2" key="1">
    <citation type="journal article" date="2019" name="Int. J. Syst. Evol. Microbiol.">
        <title>Photorhabdus khanii subsp. guanajuatensis subsp. nov., isolated from Heterorhabditis atacamensis, and Photorhabdus luminescens subsp. mexicana subsp. nov., isolated from Heterorhabditis mexicana entomopathogenic nematodes.</title>
        <authorList>
            <person name="Machado R.A.R."/>
            <person name="Bruno P."/>
            <person name="Arce C.C.M."/>
            <person name="Liechti N."/>
            <person name="Kohler A."/>
            <person name="Bernal J."/>
            <person name="Bruggmann R."/>
            <person name="Turlings T.C.J."/>
        </authorList>
    </citation>
    <scope>NUCLEOTIDE SEQUENCE [LARGE SCALE GENOMIC DNA]</scope>
    <source>
        <strain evidence="1 2">MEX20-17</strain>
    </source>
</reference>
<dbReference type="Proteomes" id="UP000295598">
    <property type="component" value="Unassembled WGS sequence"/>
</dbReference>
<proteinExistence type="predicted"/>
<evidence type="ECO:0000313" key="2">
    <source>
        <dbReference type="Proteomes" id="UP000295598"/>
    </source>
</evidence>
<organism evidence="1 2">
    <name type="scientific">Photorhabdus khanii subsp. guanajuatensis</name>
    <dbReference type="NCBI Taxonomy" id="2100166"/>
    <lineage>
        <taxon>Bacteria</taxon>
        <taxon>Pseudomonadati</taxon>
        <taxon>Pseudomonadota</taxon>
        <taxon>Gammaproteobacteria</taxon>
        <taxon>Enterobacterales</taxon>
        <taxon>Morganellaceae</taxon>
        <taxon>Photorhabdus</taxon>
    </lineage>
</organism>
<accession>A0A4R4JI93</accession>
<dbReference type="InterPro" id="IPR036624">
    <property type="entry name" value="Hcp1-lik_sf"/>
</dbReference>
<comment type="caution">
    <text evidence="1">The sequence shown here is derived from an EMBL/GenBank/DDBJ whole genome shotgun (WGS) entry which is preliminary data.</text>
</comment>
<sequence length="159" mass="17808">MADLIYLTIKGKDQGLISAGCSSLDSIGNKYQANHQDEILVYSLSHSMLRKKNVNHQPVIIKKPVDKSTPLLGVAISNNELLDCFIDLYRISSIGGLELYFKLKLIGAKILEYSILHPNSLEHNDQQPQETLSLIYKSITWSHVIAGTSGYSIWEDTVY</sequence>
<name>A0A4R4JI93_9GAMM</name>
<dbReference type="Pfam" id="PF05638">
    <property type="entry name" value="T6SS_HCP"/>
    <property type="match status" value="1"/>
</dbReference>
<dbReference type="PANTHER" id="PTHR34319:SF7">
    <property type="entry name" value="HNH ENDONUCLEASE DOMAIN-CONTAINING PROTEIN"/>
    <property type="match status" value="1"/>
</dbReference>
<gene>
    <name evidence="1" type="ORF">C5467_14760</name>
</gene>
<dbReference type="InterPro" id="IPR008514">
    <property type="entry name" value="T6SS_Hcp"/>
</dbReference>
<protein>
    <submittedName>
        <fullName evidence="1">Type VI secretion system tube protein Hcp</fullName>
    </submittedName>
</protein>
<dbReference type="SUPFAM" id="SSF141452">
    <property type="entry name" value="Hcp1-like"/>
    <property type="match status" value="1"/>
</dbReference>
<dbReference type="Gene3D" id="2.30.110.20">
    <property type="entry name" value="Hcp1-like"/>
    <property type="match status" value="1"/>
</dbReference>
<evidence type="ECO:0000313" key="1">
    <source>
        <dbReference type="EMBL" id="TDB53586.1"/>
    </source>
</evidence>
<dbReference type="InterPro" id="IPR052947">
    <property type="entry name" value="T6SS_Hcp1_domain"/>
</dbReference>